<feature type="compositionally biased region" description="Basic and acidic residues" evidence="1">
    <location>
        <begin position="765"/>
        <end position="774"/>
    </location>
</feature>
<feature type="compositionally biased region" description="Gly residues" evidence="1">
    <location>
        <begin position="1088"/>
        <end position="1097"/>
    </location>
</feature>
<name>A0A6J7J7Q9_9ZZZZ</name>
<feature type="compositionally biased region" description="Gly residues" evidence="1">
    <location>
        <begin position="795"/>
        <end position="809"/>
    </location>
</feature>
<feature type="transmembrane region" description="Helical" evidence="2">
    <location>
        <begin position="320"/>
        <end position="343"/>
    </location>
</feature>
<feature type="compositionally biased region" description="Gly residues" evidence="1">
    <location>
        <begin position="1068"/>
        <end position="1078"/>
    </location>
</feature>
<feature type="compositionally biased region" description="Basic and acidic residues" evidence="1">
    <location>
        <begin position="966"/>
        <end position="1000"/>
    </location>
</feature>
<feature type="compositionally biased region" description="Low complexity" evidence="1">
    <location>
        <begin position="891"/>
        <end position="920"/>
    </location>
</feature>
<feature type="transmembrane region" description="Helical" evidence="2">
    <location>
        <begin position="488"/>
        <end position="505"/>
    </location>
</feature>
<feature type="compositionally biased region" description="Basic and acidic residues" evidence="1">
    <location>
        <begin position="1012"/>
        <end position="1023"/>
    </location>
</feature>
<keyword evidence="2" id="KW-0472">Membrane</keyword>
<evidence type="ECO:0000256" key="1">
    <source>
        <dbReference type="SAM" id="MobiDB-lite"/>
    </source>
</evidence>
<protein>
    <submittedName>
        <fullName evidence="3">Unannotated protein</fullName>
    </submittedName>
</protein>
<keyword evidence="2" id="KW-1133">Transmembrane helix</keyword>
<feature type="transmembrane region" description="Helical" evidence="2">
    <location>
        <begin position="400"/>
        <end position="423"/>
    </location>
</feature>
<keyword evidence="2" id="KW-0812">Transmembrane</keyword>
<feature type="transmembrane region" description="Helical" evidence="2">
    <location>
        <begin position="355"/>
        <end position="380"/>
    </location>
</feature>
<dbReference type="Gene3D" id="3.40.630.10">
    <property type="entry name" value="Zn peptidases"/>
    <property type="match status" value="1"/>
</dbReference>
<organism evidence="3">
    <name type="scientific">freshwater metagenome</name>
    <dbReference type="NCBI Taxonomy" id="449393"/>
    <lineage>
        <taxon>unclassified sequences</taxon>
        <taxon>metagenomes</taxon>
        <taxon>ecological metagenomes</taxon>
    </lineage>
</organism>
<sequence>MAIRIGIGALLLAALVAVFSLRALPRPLTADLPAEAYDAAQAMRLNSDLTAQFPSRRAGSPGDAALADRVAVELRRALPSAAIDVDEFTADTPDGTRTLRNVSATLPGLPGPEILIVAHRDALRRGSPAEMTGTSGLIALARAAGQNRFRRTVQFVSTTGGSGGGLSGATRLARAAKGRVATAIVLGDLSGDPARRPTVLAWGNTPSAAPLRLERTVEAALRGEGLRTAPSESLWRQIVRRGLPATVGEQGEFDQAGVPSVLMTTTDGISSAGTGTVDARRFGLTGRAALRALLAVDLPSADVGAQQSGIVLAGRELPGWALRVLLLCLVLPLAGGALVLSIALARDGVHLLGGLAWTAGCAVGPLVAGLVAIGAGRTGLAWPALPAPFAGTAVETGAGAWVLIAVLTLVLLVFTALARPFLVREIAGHHRPTRPAVAFGVFAVLLVTMVPLLVLDPLAAYLLVPALAAWPAAISPVPVVAPLHRAGLFLVGALLPLAAVVTVLSDLRVGVLEVPWWLVLLVAGGHVTPVAMLLLSLVAGAAIATLLSVVPPVGNPVTGRRGTAPDPGPGRPRRARGPRPAAPGSGRADGPRLLDDDPRGERERDRDAAPGDLGPDGDPPRRRRRPRPDDAPAEPRRRRRERPDDAPLDPPASRRPSPPRRPAGAAGPSRTTVPRRRRDADGRGPPRPDGRGRAPGPPRAPTRRLPAPRGLPGPDSAPPRTPRTPAGGSVPPGPAGSVRPVLEARELDRAAVAQEPRARGLVADRGAHLADPRHAGQGVGDRGRRGEQQLVVLPRGGGQLDGVAAGGPGDRVHAGLPRQGRQVDVQHDPGGPPDVPGVGGRAVGEVDAAAHPGRHGRDALGQPREGPQVPLDERLPVLALLRRVPEHDRQAGTAAAEAPGDADAVAGPGAVAAQEPVGPVRPADDGHGDHEGRPGGHVAARDRRAGAAREVLDPRDGLEDVGVAPRRGDGQRDVRLAGGDAHRREVREGGGQRAVPDDRGRRPRVALGQMHAQDRRVGARDGQRTGGPNDRGVVAGADQEAVVAGPQARGERPDECALAHGGSMTRTGSGGGVAGPGTGRRAARVRPTGGGRRCARG</sequence>
<feature type="compositionally biased region" description="Basic and acidic residues" evidence="1">
    <location>
        <begin position="589"/>
        <end position="609"/>
    </location>
</feature>
<feature type="region of interest" description="Disordered" evidence="1">
    <location>
        <begin position="554"/>
        <end position="1097"/>
    </location>
</feature>
<evidence type="ECO:0000313" key="3">
    <source>
        <dbReference type="EMBL" id="CAB4939393.1"/>
    </source>
</evidence>
<feature type="compositionally biased region" description="Pro residues" evidence="1">
    <location>
        <begin position="709"/>
        <end position="722"/>
    </location>
</feature>
<feature type="compositionally biased region" description="Basic and acidic residues" evidence="1">
    <location>
        <begin position="922"/>
        <end position="958"/>
    </location>
</feature>
<dbReference type="EMBL" id="CAFBMK010000228">
    <property type="protein sequence ID" value="CAB4939393.1"/>
    <property type="molecule type" value="Genomic_DNA"/>
</dbReference>
<proteinExistence type="predicted"/>
<feature type="compositionally biased region" description="Basic and acidic residues" evidence="1">
    <location>
        <begin position="678"/>
        <end position="692"/>
    </location>
</feature>
<accession>A0A6J7J7Q9</accession>
<feature type="compositionally biased region" description="Basic and acidic residues" evidence="1">
    <location>
        <begin position="627"/>
        <end position="645"/>
    </location>
</feature>
<dbReference type="SUPFAM" id="SSF53187">
    <property type="entry name" value="Zn-dependent exopeptidases"/>
    <property type="match status" value="1"/>
</dbReference>
<reference evidence="3" key="1">
    <citation type="submission" date="2020-05" db="EMBL/GenBank/DDBJ databases">
        <authorList>
            <person name="Chiriac C."/>
            <person name="Salcher M."/>
            <person name="Ghai R."/>
            <person name="Kavagutti S V."/>
        </authorList>
    </citation>
    <scope>NUCLEOTIDE SEQUENCE</scope>
</reference>
<feature type="compositionally biased region" description="Low complexity" evidence="1">
    <location>
        <begin position="578"/>
        <end position="588"/>
    </location>
</feature>
<feature type="transmembrane region" description="Helical" evidence="2">
    <location>
        <begin position="517"/>
        <end position="550"/>
    </location>
</feature>
<evidence type="ECO:0000256" key="2">
    <source>
        <dbReference type="SAM" id="Phobius"/>
    </source>
</evidence>
<gene>
    <name evidence="3" type="ORF">UFOPK3564_02849</name>
</gene>
<dbReference type="AlphaFoldDB" id="A0A6J7J7Q9"/>
<feature type="transmembrane region" description="Helical" evidence="2">
    <location>
        <begin position="435"/>
        <end position="454"/>
    </location>
</feature>